<dbReference type="Proteomes" id="UP000009374">
    <property type="component" value="Unassembled WGS sequence"/>
</dbReference>
<dbReference type="Pfam" id="PF03050">
    <property type="entry name" value="DDE_Tnp_IS66"/>
    <property type="match status" value="1"/>
</dbReference>
<feature type="non-terminal residue" evidence="3">
    <location>
        <position position="424"/>
    </location>
</feature>
<gene>
    <name evidence="3" type="ORF">UBAL3_78920034</name>
</gene>
<evidence type="ECO:0000313" key="3">
    <source>
        <dbReference type="EMBL" id="EES53444.1"/>
    </source>
</evidence>
<keyword evidence="4" id="KW-1185">Reference proteome</keyword>
<evidence type="ECO:0000259" key="2">
    <source>
        <dbReference type="Pfam" id="PF03050"/>
    </source>
</evidence>
<feature type="domain" description="Transposase IS66 central" evidence="2">
    <location>
        <begin position="144"/>
        <end position="414"/>
    </location>
</feature>
<dbReference type="InterPro" id="IPR004291">
    <property type="entry name" value="Transposase_IS66_central"/>
</dbReference>
<dbReference type="PANTHER" id="PTHR33678">
    <property type="entry name" value="BLL1576 PROTEIN"/>
    <property type="match status" value="1"/>
</dbReference>
<dbReference type="AlphaFoldDB" id="C6HV70"/>
<dbReference type="InterPro" id="IPR052344">
    <property type="entry name" value="Transposase-related"/>
</dbReference>
<sequence>MHSFERRRLFSPKKSPASRSSSGRSRRTPKTAPSPPSSDGVRKPAPKSLRTPSGKKPRGQPGHKGDTLLAVQTPDTVVNLPVTRCSCGEDLSLLPVTEHECRQVFDLPLPRLEVTEYCLDKVCCPACQKVIVAPAPPEVTAPTQYGLRFLSYLASLHQYQGIPLGRVCQISSDLFGAVVSEGTILQSCQRLDQQLAPFVDHPRELLKISPVVHVDETSLRVDGRNAWCHVASTPRLTLLALHEKRGLEGIDALGVAPHVTGTLVSDFWGASLSPKHAFCNAHILRELTAIAEFDRHRWASEMASFLLDLKEKTASRTSPASEAERQEILGRFQALLSREWIEAGRPLPRKGRGRVKATPAQNLLRCLEEYSRQILAFAFDPALPFTNNQAEQDLRMIKVRQKVSGGFRTQKGARLFLTVKSDTG</sequence>
<proteinExistence type="predicted"/>
<feature type="compositionally biased region" description="Low complexity" evidence="1">
    <location>
        <begin position="12"/>
        <end position="23"/>
    </location>
</feature>
<evidence type="ECO:0000256" key="1">
    <source>
        <dbReference type="SAM" id="MobiDB-lite"/>
    </source>
</evidence>
<dbReference type="PANTHER" id="PTHR33678:SF1">
    <property type="entry name" value="BLL1576 PROTEIN"/>
    <property type="match status" value="1"/>
</dbReference>
<name>C6HV70_9BACT</name>
<feature type="region of interest" description="Disordered" evidence="1">
    <location>
        <begin position="1"/>
        <end position="72"/>
    </location>
</feature>
<organism evidence="3 4">
    <name type="scientific">Leptospirillum ferrodiazotrophum</name>
    <dbReference type="NCBI Taxonomy" id="412449"/>
    <lineage>
        <taxon>Bacteria</taxon>
        <taxon>Pseudomonadati</taxon>
        <taxon>Nitrospirota</taxon>
        <taxon>Nitrospiria</taxon>
        <taxon>Nitrospirales</taxon>
        <taxon>Nitrospiraceae</taxon>
        <taxon>Leptospirillum</taxon>
    </lineage>
</organism>
<evidence type="ECO:0000313" key="4">
    <source>
        <dbReference type="Proteomes" id="UP000009374"/>
    </source>
</evidence>
<dbReference type="NCBIfam" id="NF033517">
    <property type="entry name" value="transpos_IS66"/>
    <property type="match status" value="1"/>
</dbReference>
<protein>
    <submittedName>
        <fullName evidence="3">Transposase IS66</fullName>
    </submittedName>
</protein>
<accession>C6HV70</accession>
<reference evidence="3 4" key="1">
    <citation type="journal article" date="2009" name="Appl. Environ. Microbiol.">
        <title>Community genomic and proteomic analyses of chemoautotrophic iron-oxidizing "Leptospirillum rubarum" (Group II) and "Leptospirillum ferrodiazotrophum" (Group III) bacteria in acid mine drainage biofilms.</title>
        <authorList>
            <person name="Goltsman D.S."/>
            <person name="Denef V.J."/>
            <person name="Singer S.W."/>
            <person name="VerBerkmoes N.C."/>
            <person name="Lefsrud M."/>
            <person name="Mueller R.S."/>
            <person name="Dick G.J."/>
            <person name="Sun C.L."/>
            <person name="Wheeler K.E."/>
            <person name="Zemla A."/>
            <person name="Baker B.J."/>
            <person name="Hauser L."/>
            <person name="Land M."/>
            <person name="Shah M.B."/>
            <person name="Thelen M.P."/>
            <person name="Hettich R.L."/>
            <person name="Banfield J.F."/>
        </authorList>
    </citation>
    <scope>NUCLEOTIDE SEQUENCE [LARGE SCALE GENOMIC DNA]</scope>
</reference>
<dbReference type="EMBL" id="GG693862">
    <property type="protein sequence ID" value="EES53444.1"/>
    <property type="molecule type" value="Genomic_DNA"/>
</dbReference>